<dbReference type="InterPro" id="IPR036691">
    <property type="entry name" value="Endo/exonu/phosph_ase_sf"/>
</dbReference>
<dbReference type="AlphaFoldDB" id="A0AAD9Q6P9"/>
<organism evidence="1 2">
    <name type="scientific">Acropora cervicornis</name>
    <name type="common">Staghorn coral</name>
    <dbReference type="NCBI Taxonomy" id="6130"/>
    <lineage>
        <taxon>Eukaryota</taxon>
        <taxon>Metazoa</taxon>
        <taxon>Cnidaria</taxon>
        <taxon>Anthozoa</taxon>
        <taxon>Hexacorallia</taxon>
        <taxon>Scleractinia</taxon>
        <taxon>Astrocoeniina</taxon>
        <taxon>Acroporidae</taxon>
        <taxon>Acropora</taxon>
    </lineage>
</organism>
<comment type="caution">
    <text evidence="1">The sequence shown here is derived from an EMBL/GenBank/DDBJ whole genome shotgun (WGS) entry which is preliminary data.</text>
</comment>
<feature type="non-terminal residue" evidence="1">
    <location>
        <position position="214"/>
    </location>
</feature>
<gene>
    <name evidence="1" type="ORF">P5673_022299</name>
</gene>
<dbReference type="Gene3D" id="3.60.10.10">
    <property type="entry name" value="Endonuclease/exonuclease/phosphatase"/>
    <property type="match status" value="1"/>
</dbReference>
<proteinExistence type="predicted"/>
<keyword evidence="2" id="KW-1185">Reference proteome</keyword>
<accession>A0AAD9Q6P9</accession>
<reference evidence="1" key="2">
    <citation type="journal article" date="2023" name="Science">
        <title>Genomic signatures of disease resistance in endangered staghorn corals.</title>
        <authorList>
            <person name="Vollmer S.V."/>
            <person name="Selwyn J.D."/>
            <person name="Despard B.A."/>
            <person name="Roesel C.L."/>
        </authorList>
    </citation>
    <scope>NUCLEOTIDE SEQUENCE</scope>
    <source>
        <strain evidence="1">K2</strain>
    </source>
</reference>
<sequence length="214" mass="24039">FGDNDLDAGVYGNAAELSRGSQLSSVITIRSQPTKRPAITVVDNNTKAIAILRLTRDFLAANLLILCGPGDALRGKDLKVCRWNVQHLTNSKLEEIRVLLTSSTNKEEKPDLPILTETFCSVKVPDSFYSTSGYQMYRKDRTGKFGGGILAYVNDSLQVNRREDLEEIDLECLWLEICPYKSNIPYLLLASTVLLQIKRLTIKDLETNLKTHLY</sequence>
<evidence type="ECO:0000313" key="1">
    <source>
        <dbReference type="EMBL" id="KAK2555735.1"/>
    </source>
</evidence>
<evidence type="ECO:0000313" key="2">
    <source>
        <dbReference type="Proteomes" id="UP001249851"/>
    </source>
</evidence>
<name>A0AAD9Q6P9_ACRCE</name>
<dbReference type="SUPFAM" id="SSF56219">
    <property type="entry name" value="DNase I-like"/>
    <property type="match status" value="1"/>
</dbReference>
<protein>
    <submittedName>
        <fullName evidence="1">Uncharacterized protein</fullName>
    </submittedName>
</protein>
<reference evidence="1" key="1">
    <citation type="journal article" date="2023" name="G3 (Bethesda)">
        <title>Whole genome assembly and annotation of the endangered Caribbean coral Acropora cervicornis.</title>
        <authorList>
            <person name="Selwyn J.D."/>
            <person name="Vollmer S.V."/>
        </authorList>
    </citation>
    <scope>NUCLEOTIDE SEQUENCE</scope>
    <source>
        <strain evidence="1">K2</strain>
    </source>
</reference>
<dbReference type="EMBL" id="JARQWQ010000060">
    <property type="protein sequence ID" value="KAK2555735.1"/>
    <property type="molecule type" value="Genomic_DNA"/>
</dbReference>
<dbReference type="Proteomes" id="UP001249851">
    <property type="component" value="Unassembled WGS sequence"/>
</dbReference>